<accession>A0ABS4FM15</accession>
<protein>
    <submittedName>
        <fullName evidence="1">Uncharacterized protein</fullName>
    </submittedName>
</protein>
<sequence length="157" mass="17878">MSQEQRTRLSQWDALLLESLRALGWSNEQLIEQITKGDFPEDHSKYEFKYEPLQQLAKQQPEQLRQAIQQGYQIKFNTVGGIRSWVDVALHKTVELIEVDGLFNIKASLTSEEQQRLASVLSYGWVIEQVEEGAGKAEGEGNSSLYLIKPLSQVDVI</sequence>
<name>A0ABS4FM15_9BACL</name>
<comment type="caution">
    <text evidence="1">The sequence shown here is derived from an EMBL/GenBank/DDBJ whole genome shotgun (WGS) entry which is preliminary data.</text>
</comment>
<evidence type="ECO:0000313" key="2">
    <source>
        <dbReference type="Proteomes" id="UP001519272"/>
    </source>
</evidence>
<dbReference type="EMBL" id="JAGGKG010000001">
    <property type="protein sequence ID" value="MBP1903604.1"/>
    <property type="molecule type" value="Genomic_DNA"/>
</dbReference>
<reference evidence="1 2" key="1">
    <citation type="submission" date="2021-03" db="EMBL/GenBank/DDBJ databases">
        <title>Genomic Encyclopedia of Type Strains, Phase IV (KMG-IV): sequencing the most valuable type-strain genomes for metagenomic binning, comparative biology and taxonomic classification.</title>
        <authorList>
            <person name="Goeker M."/>
        </authorList>
    </citation>
    <scope>NUCLEOTIDE SEQUENCE [LARGE SCALE GENOMIC DNA]</scope>
    <source>
        <strain evidence="1 2">DSM 14349</strain>
    </source>
</reference>
<dbReference type="Proteomes" id="UP001519272">
    <property type="component" value="Unassembled WGS sequence"/>
</dbReference>
<keyword evidence="2" id="KW-1185">Reference proteome</keyword>
<proteinExistence type="predicted"/>
<evidence type="ECO:0000313" key="1">
    <source>
        <dbReference type="EMBL" id="MBP1903604.1"/>
    </source>
</evidence>
<dbReference type="RefSeq" id="WP_210087290.1">
    <property type="nucleotide sequence ID" value="NZ_JAGGKG010000001.1"/>
</dbReference>
<organism evidence="1 2">
    <name type="scientific">Paenibacillus turicensis</name>
    <dbReference type="NCBI Taxonomy" id="160487"/>
    <lineage>
        <taxon>Bacteria</taxon>
        <taxon>Bacillati</taxon>
        <taxon>Bacillota</taxon>
        <taxon>Bacilli</taxon>
        <taxon>Bacillales</taxon>
        <taxon>Paenibacillaceae</taxon>
        <taxon>Paenibacillus</taxon>
    </lineage>
</organism>
<gene>
    <name evidence="1" type="ORF">J2Z32_000216</name>
</gene>